<evidence type="ECO:0000313" key="2">
    <source>
        <dbReference type="EMBL" id="ONK78683.1"/>
    </source>
</evidence>
<dbReference type="InterPro" id="IPR004926">
    <property type="entry name" value="LEA_3a"/>
</dbReference>
<dbReference type="GO" id="GO:0006950">
    <property type="term" value="P:response to stress"/>
    <property type="evidence" value="ECO:0007669"/>
    <property type="project" value="TreeGrafter"/>
</dbReference>
<feature type="compositionally biased region" description="Low complexity" evidence="1">
    <location>
        <begin position="82"/>
        <end position="92"/>
    </location>
</feature>
<feature type="compositionally biased region" description="Polar residues" evidence="1">
    <location>
        <begin position="35"/>
        <end position="54"/>
    </location>
</feature>
<evidence type="ECO:0000313" key="3">
    <source>
        <dbReference type="Proteomes" id="UP000243459"/>
    </source>
</evidence>
<gene>
    <name evidence="2" type="ORF">A4U43_C02F21350</name>
</gene>
<dbReference type="PANTHER" id="PTHR33509:SF5">
    <property type="entry name" value="PROTEIN SENESCENCE-ASSOCIATED GENE 21, MITOCHONDRIAL"/>
    <property type="match status" value="1"/>
</dbReference>
<name>A0A5P1FLS6_ASPOF</name>
<organism evidence="2 3">
    <name type="scientific">Asparagus officinalis</name>
    <name type="common">Garden asparagus</name>
    <dbReference type="NCBI Taxonomy" id="4686"/>
    <lineage>
        <taxon>Eukaryota</taxon>
        <taxon>Viridiplantae</taxon>
        <taxon>Streptophyta</taxon>
        <taxon>Embryophyta</taxon>
        <taxon>Tracheophyta</taxon>
        <taxon>Spermatophyta</taxon>
        <taxon>Magnoliopsida</taxon>
        <taxon>Liliopsida</taxon>
        <taxon>Asparagales</taxon>
        <taxon>Asparagaceae</taxon>
        <taxon>Asparagoideae</taxon>
        <taxon>Asparagus</taxon>
    </lineage>
</organism>
<evidence type="ECO:0000256" key="1">
    <source>
        <dbReference type="SAM" id="MobiDB-lite"/>
    </source>
</evidence>
<dbReference type="GO" id="GO:0005739">
    <property type="term" value="C:mitochondrion"/>
    <property type="evidence" value="ECO:0007669"/>
    <property type="project" value="TreeGrafter"/>
</dbReference>
<accession>A0A5P1FLS6</accession>
<dbReference type="PANTHER" id="PTHR33509">
    <property type="entry name" value="LATE EMBRYOGENIS ABUNDANT PROTEIN 2-RELATED"/>
    <property type="match status" value="1"/>
</dbReference>
<proteinExistence type="predicted"/>
<feature type="compositionally biased region" description="Basic and acidic residues" evidence="1">
    <location>
        <begin position="68"/>
        <end position="79"/>
    </location>
</feature>
<dbReference type="EMBL" id="CM007382">
    <property type="protein sequence ID" value="ONK78683.1"/>
    <property type="molecule type" value="Genomic_DNA"/>
</dbReference>
<feature type="region of interest" description="Disordered" evidence="1">
    <location>
        <begin position="22"/>
        <end position="99"/>
    </location>
</feature>
<keyword evidence="3" id="KW-1185">Reference proteome</keyword>
<dbReference type="Proteomes" id="UP000243459">
    <property type="component" value="Chromosome 2"/>
</dbReference>
<dbReference type="Pfam" id="PF03242">
    <property type="entry name" value="LEA_3a"/>
    <property type="match status" value="1"/>
</dbReference>
<protein>
    <submittedName>
        <fullName evidence="2">Uncharacterized protein</fullName>
    </submittedName>
</protein>
<dbReference type="Gramene" id="ONK78683">
    <property type="protein sequence ID" value="ONK78683"/>
    <property type="gene ID" value="A4U43_C02F21350"/>
</dbReference>
<dbReference type="AlphaFoldDB" id="A0A5P1FLS6"/>
<reference evidence="3" key="1">
    <citation type="journal article" date="2017" name="Nat. Commun.">
        <title>The asparagus genome sheds light on the origin and evolution of a young Y chromosome.</title>
        <authorList>
            <person name="Harkess A."/>
            <person name="Zhou J."/>
            <person name="Xu C."/>
            <person name="Bowers J.E."/>
            <person name="Van der Hulst R."/>
            <person name="Ayyampalayam S."/>
            <person name="Mercati F."/>
            <person name="Riccardi P."/>
            <person name="McKain M.R."/>
            <person name="Kakrana A."/>
            <person name="Tang H."/>
            <person name="Ray J."/>
            <person name="Groenendijk J."/>
            <person name="Arikit S."/>
            <person name="Mathioni S.M."/>
            <person name="Nakano M."/>
            <person name="Shan H."/>
            <person name="Telgmann-Rauber A."/>
            <person name="Kanno A."/>
            <person name="Yue Z."/>
            <person name="Chen H."/>
            <person name="Li W."/>
            <person name="Chen Y."/>
            <person name="Xu X."/>
            <person name="Zhang Y."/>
            <person name="Luo S."/>
            <person name="Chen H."/>
            <person name="Gao J."/>
            <person name="Mao Z."/>
            <person name="Pires J.C."/>
            <person name="Luo M."/>
            <person name="Kudrna D."/>
            <person name="Wing R.A."/>
            <person name="Meyers B.C."/>
            <person name="Yi K."/>
            <person name="Kong H."/>
            <person name="Lavrijsen P."/>
            <person name="Sunseri F."/>
            <person name="Falavigna A."/>
            <person name="Ye Y."/>
            <person name="Leebens-Mack J.H."/>
            <person name="Chen G."/>
        </authorList>
    </citation>
    <scope>NUCLEOTIDE SEQUENCE [LARGE SCALE GENOMIC DNA]</scope>
    <source>
        <strain evidence="3">cv. DH0086</strain>
    </source>
</reference>
<sequence>MARAILSAAGLVALIKRRGYSSVSTAGKVSRGKTTESTSTATPIPTNPASSSSWIPDPVTGYYRPGNKKAETDAAEMRARRTYSTSRRSQPTPALLGARRLSGASVVRGYLDPVTGRSMRPR</sequence>